<organism evidence="1 2">
    <name type="scientific">Neisseria shayeganii 871</name>
    <dbReference type="NCBI Taxonomy" id="1032488"/>
    <lineage>
        <taxon>Bacteria</taxon>
        <taxon>Pseudomonadati</taxon>
        <taxon>Pseudomonadota</taxon>
        <taxon>Betaproteobacteria</taxon>
        <taxon>Neisseriales</taxon>
        <taxon>Neisseriaceae</taxon>
        <taxon>Neisseria</taxon>
    </lineage>
</organism>
<dbReference type="Proteomes" id="UP000003019">
    <property type="component" value="Unassembled WGS sequence"/>
</dbReference>
<name>G4CI16_9NEIS</name>
<reference evidence="1 2" key="1">
    <citation type="submission" date="2011-05" db="EMBL/GenBank/DDBJ databases">
        <authorList>
            <person name="Muzny D."/>
            <person name="Qin X."/>
            <person name="Deng J."/>
            <person name="Jiang H."/>
            <person name="Liu Y."/>
            <person name="Qu J."/>
            <person name="Song X.-Z."/>
            <person name="Zhang L."/>
            <person name="Thornton R."/>
            <person name="Coyle M."/>
            <person name="Francisco L."/>
            <person name="Jackson L."/>
            <person name="Javaid M."/>
            <person name="Korchina V."/>
            <person name="Kovar C."/>
            <person name="Mata R."/>
            <person name="Mathew T."/>
            <person name="Ngo R."/>
            <person name="Nguyen L."/>
            <person name="Nguyen N."/>
            <person name="Okwuonu G."/>
            <person name="Ongeri F."/>
            <person name="Pham C."/>
            <person name="Simmons D."/>
            <person name="Wilczek-Boney K."/>
            <person name="Hale W."/>
            <person name="Jakkamsetti A."/>
            <person name="Pham P."/>
            <person name="Ruth R."/>
            <person name="San Lucas F."/>
            <person name="Warren J."/>
            <person name="Zhang J."/>
            <person name="Zhao Z."/>
            <person name="Zhou C."/>
            <person name="Zhu D."/>
            <person name="Lee S."/>
            <person name="Bess C."/>
            <person name="Blankenburg K."/>
            <person name="Forbes L."/>
            <person name="Fu Q."/>
            <person name="Gubbala S."/>
            <person name="Hirani K."/>
            <person name="Jayaseelan J.C."/>
            <person name="Lara F."/>
            <person name="Munidasa M."/>
            <person name="Palculict T."/>
            <person name="Patil S."/>
            <person name="Pu L.-L."/>
            <person name="Saada N."/>
            <person name="Tang L."/>
            <person name="Weissenberger G."/>
            <person name="Zhu Y."/>
            <person name="Hemphill L."/>
            <person name="Shang Y."/>
            <person name="Youmans B."/>
            <person name="Ayvaz T."/>
            <person name="Ross M."/>
            <person name="Santibanez J."/>
            <person name="Aqrawi P."/>
            <person name="Gross S."/>
            <person name="Joshi V."/>
            <person name="Fowler G."/>
            <person name="Nazareth L."/>
            <person name="Reid J."/>
            <person name="Worley K."/>
            <person name="Petrosino J."/>
            <person name="Highlander S."/>
            <person name="Gibbs R."/>
        </authorList>
    </citation>
    <scope>NUCLEOTIDE SEQUENCE [LARGE SCALE GENOMIC DNA]</scope>
    <source>
        <strain evidence="1 2">871</strain>
    </source>
</reference>
<accession>G4CI16</accession>
<sequence>MGAAIVLTDVEAKFLLVGHSIRSQPDLLRAAYSRSDWPW</sequence>
<evidence type="ECO:0000313" key="1">
    <source>
        <dbReference type="EMBL" id="EGY52516.1"/>
    </source>
</evidence>
<keyword evidence="2" id="KW-1185">Reference proteome</keyword>
<dbReference type="HOGENOM" id="CLU_3313310_0_0_4"/>
<comment type="caution">
    <text evidence="1">The sequence shown here is derived from an EMBL/GenBank/DDBJ whole genome shotgun (WGS) entry which is preliminary data.</text>
</comment>
<dbReference type="STRING" id="1032488.HMPREF9371_1255"/>
<protein>
    <submittedName>
        <fullName evidence="1">Uncharacterized protein</fullName>
    </submittedName>
</protein>
<dbReference type="AlphaFoldDB" id="G4CI16"/>
<gene>
    <name evidence="1" type="ORF">HMPREF9371_1255</name>
</gene>
<proteinExistence type="predicted"/>
<evidence type="ECO:0000313" key="2">
    <source>
        <dbReference type="Proteomes" id="UP000003019"/>
    </source>
</evidence>
<dbReference type="EMBL" id="AGAY01000047">
    <property type="protein sequence ID" value="EGY52516.1"/>
    <property type="molecule type" value="Genomic_DNA"/>
</dbReference>